<dbReference type="OrthoDB" id="433924at2759"/>
<dbReference type="EMBL" id="JAKUCV010005510">
    <property type="protein sequence ID" value="KAJ4830888.1"/>
    <property type="molecule type" value="Genomic_DNA"/>
</dbReference>
<name>A0A9Q0FG75_9ROSI</name>
<accession>A0A9Q0FG75</accession>
<proteinExistence type="predicted"/>
<evidence type="ECO:0008006" key="4">
    <source>
        <dbReference type="Google" id="ProtNLM"/>
    </source>
</evidence>
<reference evidence="2" key="2">
    <citation type="journal article" date="2023" name="Plants (Basel)">
        <title>Annotation of the Turnera subulata (Passifloraceae) Draft Genome Reveals the S-Locus Evolved after the Divergence of Turneroideae from Passifloroideae in a Stepwise Manner.</title>
        <authorList>
            <person name="Henning P.M."/>
            <person name="Roalson E.H."/>
            <person name="Mir W."/>
            <person name="McCubbin A.G."/>
            <person name="Shore J.S."/>
        </authorList>
    </citation>
    <scope>NUCLEOTIDE SEQUENCE</scope>
    <source>
        <strain evidence="2">F60SS</strain>
    </source>
</reference>
<dbReference type="PANTHER" id="PTHR36395">
    <property type="entry name" value="RING-H2 ZINC FINGER PROTEIN"/>
    <property type="match status" value="1"/>
</dbReference>
<dbReference type="Gene3D" id="3.90.79.10">
    <property type="entry name" value="Nucleoside Triphosphate Pyrophosphohydrolase"/>
    <property type="match status" value="1"/>
</dbReference>
<dbReference type="SUPFAM" id="SSF55811">
    <property type="entry name" value="Nudix"/>
    <property type="match status" value="1"/>
</dbReference>
<evidence type="ECO:0000313" key="3">
    <source>
        <dbReference type="Proteomes" id="UP001141552"/>
    </source>
</evidence>
<sequence>MSPHHRQQPPSTPPPHHQLTNAHKPTSLPELLFTTAISFLCLFSSSCSSAPLSSCPTAKLPFLSLPTNPRRFLRIPVMSLAKPSSPDHGHRHSRHQFATPQCLSDWLKPRLPSDSFAAWGVKPGTKNVHNLWLELAEGETSLLADTTPPIRSLNVVTARILGPNGTVLVESRQELSDGSVRDRCRPLSEKMKPGENPEEAAFRAIREELGSVLMDSGVIRIVPGSYMEKVEERGSVSYPGLPARYVLHSVDVVVEGLPEGEFSTEEAEEYGDSEEKRAADKAVSVKKHYWKWVSADSVES</sequence>
<dbReference type="InterPro" id="IPR015797">
    <property type="entry name" value="NUDIX_hydrolase-like_dom_sf"/>
</dbReference>
<dbReference type="Proteomes" id="UP001141552">
    <property type="component" value="Unassembled WGS sequence"/>
</dbReference>
<keyword evidence="3" id="KW-1185">Reference proteome</keyword>
<evidence type="ECO:0000256" key="1">
    <source>
        <dbReference type="SAM" id="MobiDB-lite"/>
    </source>
</evidence>
<feature type="region of interest" description="Disordered" evidence="1">
    <location>
        <begin position="1"/>
        <end position="23"/>
    </location>
</feature>
<comment type="caution">
    <text evidence="2">The sequence shown here is derived from an EMBL/GenBank/DDBJ whole genome shotgun (WGS) entry which is preliminary data.</text>
</comment>
<protein>
    <recommendedName>
        <fullName evidence="4">Nudix hydrolase domain-containing protein</fullName>
    </recommendedName>
</protein>
<organism evidence="2 3">
    <name type="scientific">Turnera subulata</name>
    <dbReference type="NCBI Taxonomy" id="218843"/>
    <lineage>
        <taxon>Eukaryota</taxon>
        <taxon>Viridiplantae</taxon>
        <taxon>Streptophyta</taxon>
        <taxon>Embryophyta</taxon>
        <taxon>Tracheophyta</taxon>
        <taxon>Spermatophyta</taxon>
        <taxon>Magnoliopsida</taxon>
        <taxon>eudicotyledons</taxon>
        <taxon>Gunneridae</taxon>
        <taxon>Pentapetalae</taxon>
        <taxon>rosids</taxon>
        <taxon>fabids</taxon>
        <taxon>Malpighiales</taxon>
        <taxon>Passifloraceae</taxon>
        <taxon>Turnera</taxon>
    </lineage>
</organism>
<dbReference type="PANTHER" id="PTHR36395:SF1">
    <property type="entry name" value="RING-H2 ZINC FINGER PROTEIN"/>
    <property type="match status" value="1"/>
</dbReference>
<gene>
    <name evidence="2" type="ORF">Tsubulata_011112</name>
</gene>
<evidence type="ECO:0000313" key="2">
    <source>
        <dbReference type="EMBL" id="KAJ4830888.1"/>
    </source>
</evidence>
<reference evidence="2" key="1">
    <citation type="submission" date="2022-02" db="EMBL/GenBank/DDBJ databases">
        <authorList>
            <person name="Henning P.M."/>
            <person name="McCubbin A.G."/>
            <person name="Shore J.S."/>
        </authorList>
    </citation>
    <scope>NUCLEOTIDE SEQUENCE</scope>
    <source>
        <strain evidence="2">F60SS</strain>
        <tissue evidence="2">Leaves</tissue>
    </source>
</reference>
<dbReference type="AlphaFoldDB" id="A0A9Q0FG75"/>